<dbReference type="InterPro" id="IPR013830">
    <property type="entry name" value="SGNH_hydro"/>
</dbReference>
<dbReference type="Proteomes" id="UP001165060">
    <property type="component" value="Unassembled WGS sequence"/>
</dbReference>
<organism evidence="3 4">
    <name type="scientific">Tetraparma gracilis</name>
    <dbReference type="NCBI Taxonomy" id="2962635"/>
    <lineage>
        <taxon>Eukaryota</taxon>
        <taxon>Sar</taxon>
        <taxon>Stramenopiles</taxon>
        <taxon>Ochrophyta</taxon>
        <taxon>Bolidophyceae</taxon>
        <taxon>Parmales</taxon>
        <taxon>Triparmaceae</taxon>
        <taxon>Tetraparma</taxon>
    </lineage>
</organism>
<protein>
    <recommendedName>
        <fullName evidence="2">SGNH hydrolase-type esterase domain-containing protein</fullName>
    </recommendedName>
</protein>
<accession>A0ABQ6M6Q4</accession>
<feature type="domain" description="SGNH hydrolase-type esterase" evidence="2">
    <location>
        <begin position="90"/>
        <end position="275"/>
    </location>
</feature>
<name>A0ABQ6M6Q4_9STRA</name>
<proteinExistence type="predicted"/>
<comment type="caution">
    <text evidence="3">The sequence shown here is derived from an EMBL/GenBank/DDBJ whole genome shotgun (WGS) entry which is preliminary data.</text>
</comment>
<evidence type="ECO:0000313" key="3">
    <source>
        <dbReference type="EMBL" id="GMI20548.1"/>
    </source>
</evidence>
<gene>
    <name evidence="3" type="ORF">TeGR_g14143</name>
</gene>
<evidence type="ECO:0000256" key="1">
    <source>
        <dbReference type="SAM" id="SignalP"/>
    </source>
</evidence>
<dbReference type="Pfam" id="PF13472">
    <property type="entry name" value="Lipase_GDSL_2"/>
    <property type="match status" value="1"/>
</dbReference>
<reference evidence="3 4" key="1">
    <citation type="journal article" date="2023" name="Commun. Biol.">
        <title>Genome analysis of Parmales, the sister group of diatoms, reveals the evolutionary specialization of diatoms from phago-mixotrophs to photoautotrophs.</title>
        <authorList>
            <person name="Ban H."/>
            <person name="Sato S."/>
            <person name="Yoshikawa S."/>
            <person name="Yamada K."/>
            <person name="Nakamura Y."/>
            <person name="Ichinomiya M."/>
            <person name="Sato N."/>
            <person name="Blanc-Mathieu R."/>
            <person name="Endo H."/>
            <person name="Kuwata A."/>
            <person name="Ogata H."/>
        </authorList>
    </citation>
    <scope>NUCLEOTIDE SEQUENCE [LARGE SCALE GENOMIC DNA]</scope>
</reference>
<feature type="signal peptide" evidence="1">
    <location>
        <begin position="1"/>
        <end position="19"/>
    </location>
</feature>
<keyword evidence="1" id="KW-0732">Signal</keyword>
<keyword evidence="4" id="KW-1185">Reference proteome</keyword>
<sequence>MLPILCLSLLVCFLTYTTGAVLSASALHIEHAPYKAPLCPPPAGCREQPAAATPRTPFSSRSPEQLEAWEDFHELLREEPAPPPGSVVFWGDSIFEAFRGTSFGRECERCEGVPGKFEAATESFPAVVQAISGDQTQHLLHRIEAAPWPAPLEAALHVVLIGTNNLGAGMSAGQAVEGVRAVVGALRGAAGDGGRVLLLGLLPRGGLQEQEQVAAVNGQLEEIEGEGGFGEGTTFVNCGEVFVGEGGGGEGGEGAWDVDVGLMPDRLHPNAEGVERWFGECLKEAIDDILDK</sequence>
<evidence type="ECO:0000259" key="2">
    <source>
        <dbReference type="Pfam" id="PF13472"/>
    </source>
</evidence>
<dbReference type="InterPro" id="IPR036514">
    <property type="entry name" value="SGNH_hydro_sf"/>
</dbReference>
<feature type="chain" id="PRO_5045756285" description="SGNH hydrolase-type esterase domain-containing protein" evidence="1">
    <location>
        <begin position="20"/>
        <end position="292"/>
    </location>
</feature>
<evidence type="ECO:0000313" key="4">
    <source>
        <dbReference type="Proteomes" id="UP001165060"/>
    </source>
</evidence>
<dbReference type="EMBL" id="BRYB01001208">
    <property type="protein sequence ID" value="GMI20548.1"/>
    <property type="molecule type" value="Genomic_DNA"/>
</dbReference>
<dbReference type="SUPFAM" id="SSF52266">
    <property type="entry name" value="SGNH hydrolase"/>
    <property type="match status" value="1"/>
</dbReference>
<dbReference type="Gene3D" id="3.40.50.1110">
    <property type="entry name" value="SGNH hydrolase"/>
    <property type="match status" value="1"/>
</dbReference>